<dbReference type="InParanoid" id="A0A177BYX3"/>
<proteinExistence type="predicted"/>
<accession>A0A177BYX3</accession>
<evidence type="ECO:0000313" key="1">
    <source>
        <dbReference type="EMBL" id="OAG00724.1"/>
    </source>
</evidence>
<protein>
    <submittedName>
        <fullName evidence="1">Uncharacterized protein</fullName>
    </submittedName>
</protein>
<dbReference type="EMBL" id="KV441559">
    <property type="protein sequence ID" value="OAG00724.1"/>
    <property type="molecule type" value="Genomic_DNA"/>
</dbReference>
<reference evidence="1 2" key="1">
    <citation type="submission" date="2016-05" db="EMBL/GenBank/DDBJ databases">
        <title>Comparative analysis of secretome profiles of manganese(II)-oxidizing ascomycete fungi.</title>
        <authorList>
            <consortium name="DOE Joint Genome Institute"/>
            <person name="Zeiner C.A."/>
            <person name="Purvine S.O."/>
            <person name="Zink E.M."/>
            <person name="Wu S."/>
            <person name="Pasa-Tolic L."/>
            <person name="Chaput D.L."/>
            <person name="Haridas S."/>
            <person name="Grigoriev I.V."/>
            <person name="Santelli C.M."/>
            <person name="Hansel C.M."/>
        </authorList>
    </citation>
    <scope>NUCLEOTIDE SEQUENCE [LARGE SCALE GENOMIC DNA]</scope>
    <source>
        <strain evidence="1 2">AP3s5-JAC2a</strain>
    </source>
</reference>
<evidence type="ECO:0000313" key="2">
    <source>
        <dbReference type="Proteomes" id="UP000077069"/>
    </source>
</evidence>
<name>A0A177BYX3_9PLEO</name>
<dbReference type="Proteomes" id="UP000077069">
    <property type="component" value="Unassembled WGS sequence"/>
</dbReference>
<gene>
    <name evidence="1" type="ORF">CC84DRAFT_323735</name>
</gene>
<sequence>MPPAFCTRAGPCSDTKALGVAGTYRQYDRGGCQSKGCTIPDFHSYATDQHRTRSETTAPGHLQVQVEKETTRLCRHDAYYFACAQIRGYGHHGILLCPGTNSDFCRENRDADAGDLERIHVLVHLPKLPSDDSVGFSIINTTYGHLLQPEGTGLWSKIDGVEYKFQTWSEVVRVANSGGLSNRDDHDSKSRPHFPLKFSHGCVDHVKKFWKTELLSSERLQFQELLEAAAVAMTYRPLRREQP</sequence>
<dbReference type="AlphaFoldDB" id="A0A177BYX3"/>
<organism evidence="1 2">
    <name type="scientific">Paraphaeosphaeria sporulosa</name>
    <dbReference type="NCBI Taxonomy" id="1460663"/>
    <lineage>
        <taxon>Eukaryota</taxon>
        <taxon>Fungi</taxon>
        <taxon>Dikarya</taxon>
        <taxon>Ascomycota</taxon>
        <taxon>Pezizomycotina</taxon>
        <taxon>Dothideomycetes</taxon>
        <taxon>Pleosporomycetidae</taxon>
        <taxon>Pleosporales</taxon>
        <taxon>Massarineae</taxon>
        <taxon>Didymosphaeriaceae</taxon>
        <taxon>Paraphaeosphaeria</taxon>
    </lineage>
</organism>
<keyword evidence="2" id="KW-1185">Reference proteome</keyword>
<dbReference type="RefSeq" id="XP_018031089.1">
    <property type="nucleotide sequence ID" value="XM_018185852.1"/>
</dbReference>
<dbReference type="GeneID" id="28769338"/>